<keyword evidence="2" id="KW-1185">Reference proteome</keyword>
<reference evidence="1 2" key="1">
    <citation type="journal article" date="2018" name="Evol. Lett.">
        <title>Horizontal gene cluster transfer increased hallucinogenic mushroom diversity.</title>
        <authorList>
            <person name="Reynolds H.T."/>
            <person name="Vijayakumar V."/>
            <person name="Gluck-Thaler E."/>
            <person name="Korotkin H.B."/>
            <person name="Matheny P.B."/>
            <person name="Slot J.C."/>
        </authorList>
    </citation>
    <scope>NUCLEOTIDE SEQUENCE [LARGE SCALE GENOMIC DNA]</scope>
    <source>
        <strain evidence="1 2">2629</strain>
    </source>
</reference>
<organism evidence="1 2">
    <name type="scientific">Panaeolus cyanescens</name>
    <dbReference type="NCBI Taxonomy" id="181874"/>
    <lineage>
        <taxon>Eukaryota</taxon>
        <taxon>Fungi</taxon>
        <taxon>Dikarya</taxon>
        <taxon>Basidiomycota</taxon>
        <taxon>Agaricomycotina</taxon>
        <taxon>Agaricomycetes</taxon>
        <taxon>Agaricomycetidae</taxon>
        <taxon>Agaricales</taxon>
        <taxon>Agaricineae</taxon>
        <taxon>Galeropsidaceae</taxon>
        <taxon>Panaeolus</taxon>
    </lineage>
</organism>
<evidence type="ECO:0000313" key="1">
    <source>
        <dbReference type="EMBL" id="PPQ79800.1"/>
    </source>
</evidence>
<comment type="caution">
    <text evidence="1">The sequence shown here is derived from an EMBL/GenBank/DDBJ whole genome shotgun (WGS) entry which is preliminary data.</text>
</comment>
<name>A0A409WMU8_9AGAR</name>
<dbReference type="EMBL" id="NHTK01005398">
    <property type="protein sequence ID" value="PPQ79800.1"/>
    <property type="molecule type" value="Genomic_DNA"/>
</dbReference>
<sequence length="382" mass="43689">MPSPLWIAELVNMVAHYLTQRDVVQFSLTNKFTYDCLIHIVWQHLSSPWPLLNIFRNFMWTQGAWRLVGSIKPADLERFTHYAQHVRQIDTLYQRRTGNYPFEEIHPLTLQSVGHHFFTLLPKLRSISIPKALNPNHITEYQHHLSLAKSPYFHFSALAEIDIFVSSLFIADITSQLIKGTLTGVHSLRLSGPHLLTQTIVQAINSTGTVRNLSLNLDGVKSGSSSRPGEASLEVSWNALSESILKLDILTIIHPPQTFSILDVLKLKTHPYTLLELYGSFSELVRVTSLQPSPAAPISFSMNCVFLSKTDLKPHTAQDIIKFINHTKRPAWVQNHLKIGLYNCTLLRYSKIPDLVKQEFQREEHGVFYFDTEREKPLMLSM</sequence>
<accession>A0A409WMU8</accession>
<proteinExistence type="predicted"/>
<evidence type="ECO:0008006" key="3">
    <source>
        <dbReference type="Google" id="ProtNLM"/>
    </source>
</evidence>
<protein>
    <recommendedName>
        <fullName evidence="3">F-box domain-containing protein</fullName>
    </recommendedName>
</protein>
<dbReference type="Proteomes" id="UP000284842">
    <property type="component" value="Unassembled WGS sequence"/>
</dbReference>
<dbReference type="AlphaFoldDB" id="A0A409WMU8"/>
<evidence type="ECO:0000313" key="2">
    <source>
        <dbReference type="Proteomes" id="UP000284842"/>
    </source>
</evidence>
<dbReference type="InParanoid" id="A0A409WMU8"/>
<gene>
    <name evidence="1" type="ORF">CVT24_003215</name>
</gene>